<feature type="coiled-coil region" evidence="1">
    <location>
        <begin position="54"/>
        <end position="84"/>
    </location>
</feature>
<sequence length="567" mass="64447">MASGGGDSNIFTTVLSGDGSSKWQIVIALLASSVGFVVAIVNSAFAYFRDKRQMEELAAQERRFEAFKKELEDKQRRLVRYENVQELMKQYKKPLLQSAFDLQSRLTNQIRSNFLFNFASKSTRDRDYARLNMAFVIAEFLGWLEVIRHEIVFIVGGGDNTQNLNMIIDSLKFQFTGETPCQGKSSSPEEADEHWQVLQLYAGELRAIGEVMLVEREDDDENTSSNLAVIGYAEFVRRCNATPPEEGALPAEVTEWKQSKDKLQQETLEPLMTWIDKLMTLDADAAPTKRITMLQVLLCKLIDVLDDAVPYDIGPEYNLENGEEPRYIPRDFRLMPLVGRLTMTQKKWLADQKFMTKVPVIEWPHREDWWNRLRELPDADRDMYAKLAFPGFREDLHYEKNSAMKPQKVREDALGKDKWPGACPPKQPRAREQWWWASLTPKDYQHWQHEAQIKGRAVPSTHAGGLPKSLSLTRGQKGMRQDSGSWSWNILRKRKGGSAVVVPAEDKVFRGPPSEYDNRPAVLTSQSTHQLGSRLNQSAAGSPSPSVHFGATIVQPVNSNPRSNAGL</sequence>
<feature type="compositionally biased region" description="Polar residues" evidence="2">
    <location>
        <begin position="523"/>
        <end position="545"/>
    </location>
</feature>
<evidence type="ECO:0000256" key="2">
    <source>
        <dbReference type="SAM" id="MobiDB-lite"/>
    </source>
</evidence>
<accession>A0A835WL73</accession>
<comment type="caution">
    <text evidence="4">The sequence shown here is derived from an EMBL/GenBank/DDBJ whole genome shotgun (WGS) entry which is preliminary data.</text>
</comment>
<feature type="region of interest" description="Disordered" evidence="2">
    <location>
        <begin position="457"/>
        <end position="483"/>
    </location>
</feature>
<evidence type="ECO:0000256" key="3">
    <source>
        <dbReference type="SAM" id="Phobius"/>
    </source>
</evidence>
<proteinExistence type="predicted"/>
<organism evidence="4 5">
    <name type="scientific">Chlamydomonas schloesseri</name>
    <dbReference type="NCBI Taxonomy" id="2026947"/>
    <lineage>
        <taxon>Eukaryota</taxon>
        <taxon>Viridiplantae</taxon>
        <taxon>Chlorophyta</taxon>
        <taxon>core chlorophytes</taxon>
        <taxon>Chlorophyceae</taxon>
        <taxon>CS clade</taxon>
        <taxon>Chlamydomonadales</taxon>
        <taxon>Chlamydomonadaceae</taxon>
        <taxon>Chlamydomonas</taxon>
    </lineage>
</organism>
<feature type="compositionally biased region" description="Polar residues" evidence="2">
    <location>
        <begin position="555"/>
        <end position="567"/>
    </location>
</feature>
<keyword evidence="3" id="KW-0812">Transmembrane</keyword>
<name>A0A835WL73_9CHLO</name>
<gene>
    <name evidence="4" type="ORF">HYH02_005283</name>
</gene>
<protein>
    <submittedName>
        <fullName evidence="4">Uncharacterized protein</fullName>
    </submittedName>
</protein>
<keyword evidence="3" id="KW-1133">Transmembrane helix</keyword>
<dbReference type="OrthoDB" id="531190at2759"/>
<dbReference type="AlphaFoldDB" id="A0A835WL73"/>
<evidence type="ECO:0000313" key="5">
    <source>
        <dbReference type="Proteomes" id="UP000613740"/>
    </source>
</evidence>
<feature type="region of interest" description="Disordered" evidence="2">
    <location>
        <begin position="511"/>
        <end position="567"/>
    </location>
</feature>
<evidence type="ECO:0000313" key="4">
    <source>
        <dbReference type="EMBL" id="KAG2449758.1"/>
    </source>
</evidence>
<keyword evidence="5" id="KW-1185">Reference proteome</keyword>
<keyword evidence="3" id="KW-0472">Membrane</keyword>
<evidence type="ECO:0000256" key="1">
    <source>
        <dbReference type="SAM" id="Coils"/>
    </source>
</evidence>
<reference evidence="4" key="1">
    <citation type="journal article" date="2020" name="bioRxiv">
        <title>Comparative genomics of Chlamydomonas.</title>
        <authorList>
            <person name="Craig R.J."/>
            <person name="Hasan A.R."/>
            <person name="Ness R.W."/>
            <person name="Keightley P.D."/>
        </authorList>
    </citation>
    <scope>NUCLEOTIDE SEQUENCE</scope>
    <source>
        <strain evidence="4">CCAP 11/173</strain>
    </source>
</reference>
<dbReference type="Proteomes" id="UP000613740">
    <property type="component" value="Unassembled WGS sequence"/>
</dbReference>
<dbReference type="EMBL" id="JAEHOD010000013">
    <property type="protein sequence ID" value="KAG2449758.1"/>
    <property type="molecule type" value="Genomic_DNA"/>
</dbReference>
<feature type="transmembrane region" description="Helical" evidence="3">
    <location>
        <begin position="25"/>
        <end position="48"/>
    </location>
</feature>
<keyword evidence="1" id="KW-0175">Coiled coil</keyword>